<dbReference type="GeneID" id="54351578"/>
<name>A0A6A5R959_9PLEO</name>
<protein>
    <submittedName>
        <fullName evidence="1">Uncharacterized protein</fullName>
    </submittedName>
</protein>
<evidence type="ECO:0000313" key="1">
    <source>
        <dbReference type="EMBL" id="KAF1924282.1"/>
    </source>
</evidence>
<gene>
    <name evidence="1" type="ORF">M421DRAFT_424920</name>
</gene>
<dbReference type="OrthoDB" id="3755687at2759"/>
<reference evidence="1" key="1">
    <citation type="journal article" date="2020" name="Stud. Mycol.">
        <title>101 Dothideomycetes genomes: a test case for predicting lifestyles and emergence of pathogens.</title>
        <authorList>
            <person name="Haridas S."/>
            <person name="Albert R."/>
            <person name="Binder M."/>
            <person name="Bloem J."/>
            <person name="Labutti K."/>
            <person name="Salamov A."/>
            <person name="Andreopoulos B."/>
            <person name="Baker S."/>
            <person name="Barry K."/>
            <person name="Bills G."/>
            <person name="Bluhm B."/>
            <person name="Cannon C."/>
            <person name="Castanera R."/>
            <person name="Culley D."/>
            <person name="Daum C."/>
            <person name="Ezra D."/>
            <person name="Gonzalez J."/>
            <person name="Henrissat B."/>
            <person name="Kuo A."/>
            <person name="Liang C."/>
            <person name="Lipzen A."/>
            <person name="Lutzoni F."/>
            <person name="Magnuson J."/>
            <person name="Mondo S."/>
            <person name="Nolan M."/>
            <person name="Ohm R."/>
            <person name="Pangilinan J."/>
            <person name="Park H.-J."/>
            <person name="Ramirez L."/>
            <person name="Alfaro M."/>
            <person name="Sun H."/>
            <person name="Tritt A."/>
            <person name="Yoshinaga Y."/>
            <person name="Zwiers L.-H."/>
            <person name="Turgeon B."/>
            <person name="Goodwin S."/>
            <person name="Spatafora J."/>
            <person name="Crous P."/>
            <person name="Grigoriev I."/>
        </authorList>
    </citation>
    <scope>NUCLEOTIDE SEQUENCE</scope>
    <source>
        <strain evidence="1">CBS 183.55</strain>
    </source>
</reference>
<dbReference type="EMBL" id="ML978995">
    <property type="protein sequence ID" value="KAF1924282.1"/>
    <property type="molecule type" value="Genomic_DNA"/>
</dbReference>
<evidence type="ECO:0000313" key="2">
    <source>
        <dbReference type="Proteomes" id="UP000800082"/>
    </source>
</evidence>
<dbReference type="RefSeq" id="XP_033444535.1">
    <property type="nucleotide sequence ID" value="XM_033593910.1"/>
</dbReference>
<sequence>MSDPPPPPQHTTPAAIPMGFSAQIRLLRETQLSQAHRISALEHENSLLKASLSHSCSSETQARISALEAHNTYLLARRTEAVTQLLNLRTLHQESANAFLVRAGDVGEDDFEGMLGVWATSVTTLLNVQQRALGMVSARGQMSVFGGVHGAAGCGLGYAWMGGAWVGWCYAHSLPYPCRVCGH</sequence>
<keyword evidence="2" id="KW-1185">Reference proteome</keyword>
<organism evidence="1 2">
    <name type="scientific">Didymella exigua CBS 183.55</name>
    <dbReference type="NCBI Taxonomy" id="1150837"/>
    <lineage>
        <taxon>Eukaryota</taxon>
        <taxon>Fungi</taxon>
        <taxon>Dikarya</taxon>
        <taxon>Ascomycota</taxon>
        <taxon>Pezizomycotina</taxon>
        <taxon>Dothideomycetes</taxon>
        <taxon>Pleosporomycetidae</taxon>
        <taxon>Pleosporales</taxon>
        <taxon>Pleosporineae</taxon>
        <taxon>Didymellaceae</taxon>
        <taxon>Didymella</taxon>
    </lineage>
</organism>
<accession>A0A6A5R959</accession>
<dbReference type="Proteomes" id="UP000800082">
    <property type="component" value="Unassembled WGS sequence"/>
</dbReference>
<proteinExistence type="predicted"/>
<dbReference type="AlphaFoldDB" id="A0A6A5R959"/>